<name>A0A1M7RXR1_9BACT</name>
<dbReference type="OrthoDB" id="9789030at2"/>
<reference evidence="8 9" key="1">
    <citation type="submission" date="2016-12" db="EMBL/GenBank/DDBJ databases">
        <authorList>
            <person name="Song W.-J."/>
            <person name="Kurnit D.M."/>
        </authorList>
    </citation>
    <scope>NUCLEOTIDE SEQUENCE [LARGE SCALE GENOMIC DNA]</scope>
    <source>
        <strain evidence="8 9">DSM 11393</strain>
    </source>
</reference>
<organism evidence="8 9">
    <name type="scientific">Desulfovibrio litoralis DSM 11393</name>
    <dbReference type="NCBI Taxonomy" id="1121455"/>
    <lineage>
        <taxon>Bacteria</taxon>
        <taxon>Pseudomonadati</taxon>
        <taxon>Thermodesulfobacteriota</taxon>
        <taxon>Desulfovibrionia</taxon>
        <taxon>Desulfovibrionales</taxon>
        <taxon>Desulfovibrionaceae</taxon>
        <taxon>Desulfovibrio</taxon>
    </lineage>
</organism>
<accession>A0A1M7RXR1</accession>
<dbReference type="RefSeq" id="WP_072695774.1">
    <property type="nucleotide sequence ID" value="NZ_FRDI01000002.1"/>
</dbReference>
<sequence>MGKLFFVDLTKCTACRGCQVACKQWKQLPAEETKQTGTHQNPPDLTYNTLKIVHFIEGKFNNKFDWVFFPEQCRHCYEPPCMGQANLDDEGAVIQDEATGAVVFTPLIANTDGASVRSACPYDIPREAKDNKGASKCDMCIDRVRENLLPACVLSCPTGCMHFGDEKEITEMANKRLAEVKKDYPDAVIGDPSSVRVLYLFQYDPKKYTSHAIADASGVNPLSRQELFAKLFNRNKQA</sequence>
<keyword evidence="3" id="KW-0479">Metal-binding</keyword>
<dbReference type="SUPFAM" id="SSF54862">
    <property type="entry name" value="4Fe-4S ferredoxins"/>
    <property type="match status" value="1"/>
</dbReference>
<evidence type="ECO:0000256" key="2">
    <source>
        <dbReference type="ARBA" id="ARBA00022485"/>
    </source>
</evidence>
<gene>
    <name evidence="8" type="ORF">SAMN02745728_00301</name>
</gene>
<dbReference type="GO" id="GO:0030313">
    <property type="term" value="C:cell envelope"/>
    <property type="evidence" value="ECO:0007669"/>
    <property type="project" value="UniProtKB-SubCell"/>
</dbReference>
<dbReference type="GO" id="GO:0051539">
    <property type="term" value="F:4 iron, 4 sulfur cluster binding"/>
    <property type="evidence" value="ECO:0007669"/>
    <property type="project" value="UniProtKB-KW"/>
</dbReference>
<keyword evidence="6" id="KW-0411">Iron-sulfur</keyword>
<evidence type="ECO:0000256" key="1">
    <source>
        <dbReference type="ARBA" id="ARBA00004196"/>
    </source>
</evidence>
<comment type="subcellular location">
    <subcellularLocation>
        <location evidence="1">Cell envelope</location>
    </subcellularLocation>
</comment>
<evidence type="ECO:0000259" key="7">
    <source>
        <dbReference type="PROSITE" id="PS51379"/>
    </source>
</evidence>
<dbReference type="EMBL" id="FRDI01000002">
    <property type="protein sequence ID" value="SHN50934.1"/>
    <property type="molecule type" value="Genomic_DNA"/>
</dbReference>
<evidence type="ECO:0000256" key="5">
    <source>
        <dbReference type="ARBA" id="ARBA00023004"/>
    </source>
</evidence>
<dbReference type="PANTHER" id="PTHR43545">
    <property type="entry name" value="FORMATE DEHYDROGENASE, NITRATE-INDUCIBLE, IRON-SULFUR SUBUNIT"/>
    <property type="match status" value="1"/>
</dbReference>
<dbReference type="PROSITE" id="PS51379">
    <property type="entry name" value="4FE4S_FER_2"/>
    <property type="match status" value="1"/>
</dbReference>
<dbReference type="Proteomes" id="UP000186469">
    <property type="component" value="Unassembled WGS sequence"/>
</dbReference>
<evidence type="ECO:0000313" key="8">
    <source>
        <dbReference type="EMBL" id="SHN50934.1"/>
    </source>
</evidence>
<dbReference type="InterPro" id="IPR051555">
    <property type="entry name" value="FDH_Electron_Transfer_Unit"/>
</dbReference>
<protein>
    <submittedName>
        <fullName evidence="8">Formate dehydrogenase iron-sulfur subunit</fullName>
    </submittedName>
</protein>
<feature type="domain" description="4Fe-4S ferredoxin-type" evidence="7">
    <location>
        <begin position="3"/>
        <end position="33"/>
    </location>
</feature>
<evidence type="ECO:0000256" key="6">
    <source>
        <dbReference type="ARBA" id="ARBA00023014"/>
    </source>
</evidence>
<dbReference type="Pfam" id="PF13247">
    <property type="entry name" value="Fer4_11"/>
    <property type="match status" value="1"/>
</dbReference>
<keyword evidence="4" id="KW-0677">Repeat</keyword>
<dbReference type="STRING" id="1121455.SAMN02745728_00301"/>
<dbReference type="AlphaFoldDB" id="A0A1M7RXR1"/>
<evidence type="ECO:0000256" key="3">
    <source>
        <dbReference type="ARBA" id="ARBA00022723"/>
    </source>
</evidence>
<evidence type="ECO:0000256" key="4">
    <source>
        <dbReference type="ARBA" id="ARBA00022737"/>
    </source>
</evidence>
<evidence type="ECO:0000313" key="9">
    <source>
        <dbReference type="Proteomes" id="UP000186469"/>
    </source>
</evidence>
<dbReference type="GO" id="GO:0046872">
    <property type="term" value="F:metal ion binding"/>
    <property type="evidence" value="ECO:0007669"/>
    <property type="project" value="UniProtKB-KW"/>
</dbReference>
<dbReference type="Gene3D" id="3.30.70.20">
    <property type="match status" value="2"/>
</dbReference>
<keyword evidence="5" id="KW-0408">Iron</keyword>
<keyword evidence="9" id="KW-1185">Reference proteome</keyword>
<dbReference type="PANTHER" id="PTHR43545:SF6">
    <property type="entry name" value="FORMATE DEHYDROGENASE, NITRATE-INDUCIBLE, IRON-SULFUR SUBUNIT"/>
    <property type="match status" value="1"/>
</dbReference>
<keyword evidence="2" id="KW-0004">4Fe-4S</keyword>
<dbReference type="InterPro" id="IPR017896">
    <property type="entry name" value="4Fe4S_Fe-S-bd"/>
</dbReference>
<proteinExistence type="predicted"/>